<feature type="region of interest" description="Disordered" evidence="1">
    <location>
        <begin position="6"/>
        <end position="61"/>
    </location>
</feature>
<evidence type="ECO:0000313" key="3">
    <source>
        <dbReference type="Proteomes" id="UP000217768"/>
    </source>
</evidence>
<gene>
    <name evidence="2" type="ORF">CKJ66_04550</name>
</gene>
<proteinExistence type="predicted"/>
<name>A0A2A2ZNL3_MYCAV</name>
<dbReference type="EMBL" id="NSFD01000005">
    <property type="protein sequence ID" value="PBA27983.1"/>
    <property type="molecule type" value="Genomic_DNA"/>
</dbReference>
<accession>A0A2A2ZNL3</accession>
<sequence>MVVVLWRRHGRPNGGGQGPTYPMPPQQGYPGYPPQGYPGYPPGYPNQSYPPPGYPNQSYPR</sequence>
<reference evidence="2 3" key="1">
    <citation type="submission" date="2017-08" db="EMBL/GenBank/DDBJ databases">
        <title>Phylogenetic analysis of Mycobacterium avium complex whole genomes.</title>
        <authorList>
            <person name="Caverly L.J."/>
            <person name="Spilker T."/>
            <person name="Lipuma J."/>
        </authorList>
    </citation>
    <scope>NUCLEOTIDE SEQUENCE [LARGE SCALE GENOMIC DNA]</scope>
    <source>
        <strain evidence="2 3">FLAC0165</strain>
    </source>
</reference>
<feature type="compositionally biased region" description="Pro residues" evidence="1">
    <location>
        <begin position="21"/>
        <end position="54"/>
    </location>
</feature>
<organism evidence="2 3">
    <name type="scientific">Mycobacterium avium</name>
    <dbReference type="NCBI Taxonomy" id="1764"/>
    <lineage>
        <taxon>Bacteria</taxon>
        <taxon>Bacillati</taxon>
        <taxon>Actinomycetota</taxon>
        <taxon>Actinomycetes</taxon>
        <taxon>Mycobacteriales</taxon>
        <taxon>Mycobacteriaceae</taxon>
        <taxon>Mycobacterium</taxon>
        <taxon>Mycobacterium avium complex (MAC)</taxon>
    </lineage>
</organism>
<dbReference type="AlphaFoldDB" id="A0A2A2ZNL3"/>
<comment type="caution">
    <text evidence="2">The sequence shown here is derived from an EMBL/GenBank/DDBJ whole genome shotgun (WGS) entry which is preliminary data.</text>
</comment>
<evidence type="ECO:0000313" key="2">
    <source>
        <dbReference type="EMBL" id="PBA27983.1"/>
    </source>
</evidence>
<evidence type="ECO:0000256" key="1">
    <source>
        <dbReference type="SAM" id="MobiDB-lite"/>
    </source>
</evidence>
<protein>
    <submittedName>
        <fullName evidence="2">Uncharacterized protein</fullName>
    </submittedName>
</protein>
<dbReference type="Proteomes" id="UP000217768">
    <property type="component" value="Unassembled WGS sequence"/>
</dbReference>